<sequence length="427" mass="48129">MSSTRVLSATSLDIIAEYSSSNIATVHAGYRTVSTSSFATISSQETVEIPDELNSQEALEFCGFGEDTARLLVEHWEWLQTHGREGQHGFGDDIIIIARQHVKDRAILRDAWLEYQDWEGVLRYLGMSEEAVVGIMNPECRVVRLMASASEWVLDTIDMNFEFLTTLDKRIRKKRLEIERAYSPAPDVQPSPALRPNQPLTGGLHISHPSTIAADEVEPPIEVEGRTMLYKGGTYSRLLSIFRPDGSLNLTDIFSTPPTDFHPSHSLVYFGKQKEVADMYAIFAESRSSRVRDGAIMYVAIPNTWLDNAHSIFNPDWKQLVWLSRNRRAFLERLSASPTAIPEELVSYTTAPILLGAICCMSTNQIQRLDSADDIRDLRLSNGNKGTQVVLQTQDAFARFLRECQGYVWVQKWDSQLAYTYPPNSSA</sequence>
<dbReference type="EMBL" id="JH767556">
    <property type="protein sequence ID" value="EON61730.1"/>
    <property type="molecule type" value="Genomic_DNA"/>
</dbReference>
<dbReference type="OMA" id="WLSHETA"/>
<dbReference type="HOGENOM" id="CLU_669261_0_0_1"/>
<dbReference type="eggNOG" id="ENOG502SZQ0">
    <property type="taxonomic scope" value="Eukaryota"/>
</dbReference>
<accession>R7YIJ2</accession>
<dbReference type="OrthoDB" id="5429780at2759"/>
<gene>
    <name evidence="1" type="ORF">W97_00946</name>
</gene>
<reference evidence="2" key="1">
    <citation type="submission" date="2012-06" db="EMBL/GenBank/DDBJ databases">
        <title>The genome sequence of Coniosporium apollinis CBS 100218.</title>
        <authorList>
            <consortium name="The Broad Institute Genome Sequencing Platform"/>
            <person name="Cuomo C."/>
            <person name="Gorbushina A."/>
            <person name="Noack S."/>
            <person name="Walker B."/>
            <person name="Young S.K."/>
            <person name="Zeng Q."/>
            <person name="Gargeya S."/>
            <person name="Fitzgerald M."/>
            <person name="Haas B."/>
            <person name="Abouelleil A."/>
            <person name="Alvarado L."/>
            <person name="Arachchi H.M."/>
            <person name="Berlin A.M."/>
            <person name="Chapman S.B."/>
            <person name="Goldberg J."/>
            <person name="Griggs A."/>
            <person name="Gujja S."/>
            <person name="Hansen M."/>
            <person name="Howarth C."/>
            <person name="Imamovic A."/>
            <person name="Larimer J."/>
            <person name="McCowan C."/>
            <person name="Montmayeur A."/>
            <person name="Murphy C."/>
            <person name="Neiman D."/>
            <person name="Pearson M."/>
            <person name="Priest M."/>
            <person name="Roberts A."/>
            <person name="Saif S."/>
            <person name="Shea T."/>
            <person name="Sisk P."/>
            <person name="Sykes S."/>
            <person name="Wortman J."/>
            <person name="Nusbaum C."/>
            <person name="Birren B."/>
        </authorList>
    </citation>
    <scope>NUCLEOTIDE SEQUENCE [LARGE SCALE GENOMIC DNA]</scope>
    <source>
        <strain evidence="2">CBS 100218</strain>
    </source>
</reference>
<dbReference type="STRING" id="1168221.R7YIJ2"/>
<keyword evidence="2" id="KW-1185">Reference proteome</keyword>
<evidence type="ECO:0000313" key="1">
    <source>
        <dbReference type="EMBL" id="EON61730.1"/>
    </source>
</evidence>
<evidence type="ECO:0000313" key="2">
    <source>
        <dbReference type="Proteomes" id="UP000016924"/>
    </source>
</evidence>
<proteinExistence type="predicted"/>
<dbReference type="RefSeq" id="XP_007777047.1">
    <property type="nucleotide sequence ID" value="XM_007778857.1"/>
</dbReference>
<organism evidence="1 2">
    <name type="scientific">Coniosporium apollinis (strain CBS 100218)</name>
    <name type="common">Rock-inhabiting black yeast</name>
    <dbReference type="NCBI Taxonomy" id="1168221"/>
    <lineage>
        <taxon>Eukaryota</taxon>
        <taxon>Fungi</taxon>
        <taxon>Dikarya</taxon>
        <taxon>Ascomycota</taxon>
        <taxon>Pezizomycotina</taxon>
        <taxon>Dothideomycetes</taxon>
        <taxon>Dothideomycetes incertae sedis</taxon>
        <taxon>Coniosporium</taxon>
    </lineage>
</organism>
<dbReference type="GeneID" id="19898257"/>
<dbReference type="Proteomes" id="UP000016924">
    <property type="component" value="Unassembled WGS sequence"/>
</dbReference>
<protein>
    <submittedName>
        <fullName evidence="1">Uncharacterized protein</fullName>
    </submittedName>
</protein>
<name>R7YIJ2_CONA1</name>
<dbReference type="AlphaFoldDB" id="R7YIJ2"/>